<dbReference type="PANTHER" id="PTHR43155">
    <property type="entry name" value="CYCLIC DI-GMP PHOSPHODIESTERASE PA4108-RELATED"/>
    <property type="match status" value="1"/>
</dbReference>
<evidence type="ECO:0000259" key="1">
    <source>
        <dbReference type="PROSITE" id="PS51832"/>
    </source>
</evidence>
<dbReference type="SUPFAM" id="SSF109604">
    <property type="entry name" value="HD-domain/PDEase-like"/>
    <property type="match status" value="2"/>
</dbReference>
<dbReference type="InterPro" id="IPR003607">
    <property type="entry name" value="HD/PDEase_dom"/>
</dbReference>
<dbReference type="PROSITE" id="PS51832">
    <property type="entry name" value="HD_GYP"/>
    <property type="match status" value="1"/>
</dbReference>
<evidence type="ECO:0000313" key="3">
    <source>
        <dbReference type="Proteomes" id="UP001524473"/>
    </source>
</evidence>
<dbReference type="RefSeq" id="WP_256294350.1">
    <property type="nucleotide sequence ID" value="NZ_JANFZG010000041.1"/>
</dbReference>
<sequence length="418" mass="47606">MKLPNGQNLVNIVRETLNRVDPRLVDHGERVAYLVYKMLQAEGESTPQVLRDSSLAALFHDVGAYKTEEIDRMAQFETGDTWEHSVYGYLFLRYMSPLKDYAPSILLHHVPYFRLRDLDVRHKKLTGLIHLADRLDVLLQVERRAFPEDFWERARRDECFSPLAIDLMYRAMKLWDIAGLMDSGAYRTELSELLVKVPFTREEIDVYLRMLVFAIDFRSHHTVTHTITTESASVEIATLLGALPDEIMLVRYGALLHDLGKIAIPVEILEFPGKLSPQAMTVMRTHVEITGNILGDEIDSEIVQIALRHHEKLDGSGYPLGLTGDVLTSAQRIVAVADVLSALHGTRSYKAAFGKEKIRTILGEMKRDNKLCPQVVDLVCGYYDEIMGNVAENCTAVLDMYNHIQEEYEELLARCMEL</sequence>
<dbReference type="SMART" id="SM00471">
    <property type="entry name" value="HDc"/>
    <property type="match status" value="2"/>
</dbReference>
<evidence type="ECO:0000313" key="2">
    <source>
        <dbReference type="EMBL" id="MCQ4841162.1"/>
    </source>
</evidence>
<dbReference type="EMBL" id="JANFZH010000039">
    <property type="protein sequence ID" value="MCQ4841162.1"/>
    <property type="molecule type" value="Genomic_DNA"/>
</dbReference>
<feature type="domain" description="HD-GYP" evidence="1">
    <location>
        <begin position="200"/>
        <end position="395"/>
    </location>
</feature>
<name>A0ABT1S2I8_9FIRM</name>
<proteinExistence type="predicted"/>
<dbReference type="InterPro" id="IPR006674">
    <property type="entry name" value="HD_domain"/>
</dbReference>
<dbReference type="PANTHER" id="PTHR43155:SF2">
    <property type="entry name" value="CYCLIC DI-GMP PHOSPHODIESTERASE PA4108"/>
    <property type="match status" value="1"/>
</dbReference>
<reference evidence="2 3" key="1">
    <citation type="submission" date="2022-06" db="EMBL/GenBank/DDBJ databases">
        <title>Isolation of gut microbiota from human fecal samples.</title>
        <authorList>
            <person name="Pamer E.G."/>
            <person name="Barat B."/>
            <person name="Waligurski E."/>
            <person name="Medina S."/>
            <person name="Paddock L."/>
            <person name="Mostad J."/>
        </authorList>
    </citation>
    <scope>NUCLEOTIDE SEQUENCE [LARGE SCALE GENOMIC DNA]</scope>
    <source>
        <strain evidence="2 3">DFI.9.73</strain>
    </source>
</reference>
<comment type="caution">
    <text evidence="2">The sequence shown here is derived from an EMBL/GenBank/DDBJ whole genome shotgun (WGS) entry which is preliminary data.</text>
</comment>
<dbReference type="InterPro" id="IPR037522">
    <property type="entry name" value="HD_GYP_dom"/>
</dbReference>
<organism evidence="2 3">
    <name type="scientific">Neglectibacter timonensis</name>
    <dbReference type="NCBI Taxonomy" id="1776382"/>
    <lineage>
        <taxon>Bacteria</taxon>
        <taxon>Bacillati</taxon>
        <taxon>Bacillota</taxon>
        <taxon>Clostridia</taxon>
        <taxon>Eubacteriales</taxon>
        <taxon>Oscillospiraceae</taxon>
        <taxon>Neglectibacter</taxon>
    </lineage>
</organism>
<dbReference type="Proteomes" id="UP001524473">
    <property type="component" value="Unassembled WGS sequence"/>
</dbReference>
<accession>A0ABT1S2I8</accession>
<dbReference type="CDD" id="cd00077">
    <property type="entry name" value="HDc"/>
    <property type="match status" value="2"/>
</dbReference>
<protein>
    <submittedName>
        <fullName evidence="2">HD domain-containing protein</fullName>
    </submittedName>
</protein>
<gene>
    <name evidence="2" type="ORF">NE695_14700</name>
</gene>
<dbReference type="Pfam" id="PF13487">
    <property type="entry name" value="HD_5"/>
    <property type="match status" value="1"/>
</dbReference>
<keyword evidence="3" id="KW-1185">Reference proteome</keyword>
<dbReference type="Gene3D" id="1.10.3210.10">
    <property type="entry name" value="Hypothetical protein af1432"/>
    <property type="match status" value="2"/>
</dbReference>
<dbReference type="Pfam" id="PF01966">
    <property type="entry name" value="HD"/>
    <property type="match status" value="1"/>
</dbReference>